<comment type="similarity">
    <text evidence="1">Belongs to the oxygen-dependent FAD-linked oxidoreductase family.</text>
</comment>
<dbReference type="GO" id="GO:0016491">
    <property type="term" value="F:oxidoreductase activity"/>
    <property type="evidence" value="ECO:0007669"/>
    <property type="project" value="UniProtKB-KW"/>
</dbReference>
<feature type="domain" description="FAD-binding PCMH-type" evidence="4">
    <location>
        <begin position="48"/>
        <end position="166"/>
    </location>
</feature>
<dbReference type="EMBL" id="BQKI01000072">
    <property type="protein sequence ID" value="GJN16545.1"/>
    <property type="molecule type" value="Genomic_DNA"/>
</dbReference>
<feature type="signal peptide" evidence="3">
    <location>
        <begin position="1"/>
        <end position="18"/>
    </location>
</feature>
<dbReference type="SUPFAM" id="SSF56176">
    <property type="entry name" value="FAD-binding/transporter-associated domain-like"/>
    <property type="match status" value="1"/>
</dbReference>
<protein>
    <recommendedName>
        <fullName evidence="4">FAD-binding PCMH-type domain-containing protein</fullName>
    </recommendedName>
</protein>
<accession>A0AAV5E1Z5</accession>
<evidence type="ECO:0000256" key="2">
    <source>
        <dbReference type="ARBA" id="ARBA00023002"/>
    </source>
</evidence>
<dbReference type="InterPro" id="IPR016166">
    <property type="entry name" value="FAD-bd_PCMH"/>
</dbReference>
<dbReference type="AlphaFoldDB" id="A0AAV5E1Z5"/>
<keyword evidence="2" id="KW-0560">Oxidoreductase</keyword>
<dbReference type="PANTHER" id="PTHR13878">
    <property type="entry name" value="GULONOLACTONE OXIDASE"/>
    <property type="match status" value="1"/>
</dbReference>
<reference evidence="6" key="1">
    <citation type="journal article" date="2018" name="DNA Res.">
        <title>Multiple hybrid de novo genome assembly of finger millet, an orphan allotetraploid crop.</title>
        <authorList>
            <person name="Hatakeyama M."/>
            <person name="Aluri S."/>
            <person name="Balachadran M.T."/>
            <person name="Sivarajan S.R."/>
            <person name="Patrignani A."/>
            <person name="Gruter S."/>
            <person name="Poveda L."/>
            <person name="Shimizu-Inatsugi R."/>
            <person name="Baeten J."/>
            <person name="Francoijs K.J."/>
            <person name="Nataraja K.N."/>
            <person name="Reddy Y.A.N."/>
            <person name="Phadnis S."/>
            <person name="Ravikumar R.L."/>
            <person name="Schlapbach R."/>
            <person name="Sreeman S.M."/>
            <person name="Shimizu K.K."/>
        </authorList>
    </citation>
    <scope>NUCLEOTIDE SEQUENCE</scope>
</reference>
<dbReference type="InterPro" id="IPR050432">
    <property type="entry name" value="FAD-linked_Oxidoreductases_BP"/>
</dbReference>
<dbReference type="PANTHER" id="PTHR13878:SF110">
    <property type="entry name" value="FAD-BINDING PCMH-TYPE DOMAIN-CONTAINING PROTEIN"/>
    <property type="match status" value="1"/>
</dbReference>
<evidence type="ECO:0000259" key="4">
    <source>
        <dbReference type="PROSITE" id="PS51387"/>
    </source>
</evidence>
<feature type="chain" id="PRO_5044714605" description="FAD-binding PCMH-type domain-containing protein" evidence="3">
    <location>
        <begin position="19"/>
        <end position="166"/>
    </location>
</feature>
<evidence type="ECO:0000256" key="3">
    <source>
        <dbReference type="SAM" id="SignalP"/>
    </source>
</evidence>
<name>A0AAV5E1Z5_ELECO</name>
<evidence type="ECO:0000313" key="5">
    <source>
        <dbReference type="EMBL" id="GJN16545.1"/>
    </source>
</evidence>
<gene>
    <name evidence="6" type="primary">gb03563</name>
    <name evidence="5" type="synonym">gb03546</name>
    <name evidence="5" type="ORF">PR202_gb03546</name>
    <name evidence="6" type="ORF">PR202_gb03563</name>
</gene>
<dbReference type="InterPro" id="IPR006094">
    <property type="entry name" value="Oxid_FAD_bind_N"/>
</dbReference>
<organism evidence="6 7">
    <name type="scientific">Eleusine coracana subsp. coracana</name>
    <dbReference type="NCBI Taxonomy" id="191504"/>
    <lineage>
        <taxon>Eukaryota</taxon>
        <taxon>Viridiplantae</taxon>
        <taxon>Streptophyta</taxon>
        <taxon>Embryophyta</taxon>
        <taxon>Tracheophyta</taxon>
        <taxon>Spermatophyta</taxon>
        <taxon>Magnoliopsida</taxon>
        <taxon>Liliopsida</taxon>
        <taxon>Poales</taxon>
        <taxon>Poaceae</taxon>
        <taxon>PACMAD clade</taxon>
        <taxon>Chloridoideae</taxon>
        <taxon>Cynodonteae</taxon>
        <taxon>Eleusininae</taxon>
        <taxon>Eleusine</taxon>
    </lineage>
</organism>
<dbReference type="PROSITE" id="PS51387">
    <property type="entry name" value="FAD_PCMH"/>
    <property type="match status" value="1"/>
</dbReference>
<reference evidence="6" key="2">
    <citation type="submission" date="2021-12" db="EMBL/GenBank/DDBJ databases">
        <title>Resequencing data analysis of finger millet.</title>
        <authorList>
            <person name="Hatakeyama M."/>
            <person name="Aluri S."/>
            <person name="Balachadran M.T."/>
            <person name="Sivarajan S.R."/>
            <person name="Poveda L."/>
            <person name="Shimizu-Inatsugi R."/>
            <person name="Schlapbach R."/>
            <person name="Sreeman S.M."/>
            <person name="Shimizu K.K."/>
        </authorList>
    </citation>
    <scope>NUCLEOTIDE SEQUENCE</scope>
</reference>
<proteinExistence type="inferred from homology"/>
<keyword evidence="3" id="KW-0732">Signal</keyword>
<dbReference type="Proteomes" id="UP001054889">
    <property type="component" value="Unassembled WGS sequence"/>
</dbReference>
<dbReference type="EMBL" id="BQKI01000072">
    <property type="protein sequence ID" value="GJN16561.1"/>
    <property type="molecule type" value="Genomic_DNA"/>
</dbReference>
<dbReference type="InterPro" id="IPR036318">
    <property type="entry name" value="FAD-bd_PCMH-like_sf"/>
</dbReference>
<dbReference type="InterPro" id="IPR016169">
    <property type="entry name" value="FAD-bd_PCMH_sub2"/>
</dbReference>
<keyword evidence="7" id="KW-1185">Reference proteome</keyword>
<dbReference type="Gene3D" id="3.30.465.10">
    <property type="match status" value="1"/>
</dbReference>
<evidence type="ECO:0000313" key="6">
    <source>
        <dbReference type="EMBL" id="GJN16561.1"/>
    </source>
</evidence>
<sequence length="166" mass="17671">MPMLLLLLLTTLVHLNSSTPPPEPVTCRNDETFNCTVTNAYGSFPDSSICHAANVTYPSTEQELISAVAAASAAKRKVKVATRYSHSIPKLVCPGGTDGTIISTIRLNRTVQIDTEKQIMTVESGMVLADLLQVAHEAGLSLAVSPYWYGLTIGGLLASQVGLTKL</sequence>
<evidence type="ECO:0000256" key="1">
    <source>
        <dbReference type="ARBA" id="ARBA00005466"/>
    </source>
</evidence>
<dbReference type="Pfam" id="PF01565">
    <property type="entry name" value="FAD_binding_4"/>
    <property type="match status" value="1"/>
</dbReference>
<comment type="caution">
    <text evidence="6">The sequence shown here is derived from an EMBL/GenBank/DDBJ whole genome shotgun (WGS) entry which is preliminary data.</text>
</comment>
<evidence type="ECO:0000313" key="7">
    <source>
        <dbReference type="Proteomes" id="UP001054889"/>
    </source>
</evidence>
<dbReference type="GO" id="GO:0071949">
    <property type="term" value="F:FAD binding"/>
    <property type="evidence" value="ECO:0007669"/>
    <property type="project" value="InterPro"/>
</dbReference>